<feature type="compositionally biased region" description="Polar residues" evidence="1">
    <location>
        <begin position="1"/>
        <end position="20"/>
    </location>
</feature>
<accession>A0A0B6Y4U7</accession>
<reference evidence="2" key="1">
    <citation type="submission" date="2014-12" db="EMBL/GenBank/DDBJ databases">
        <title>Insight into the proteome of Arion vulgaris.</title>
        <authorList>
            <person name="Aradska J."/>
            <person name="Bulat T."/>
            <person name="Smidak R."/>
            <person name="Sarate P."/>
            <person name="Gangsoo J."/>
            <person name="Sialana F."/>
            <person name="Bilban M."/>
            <person name="Lubec G."/>
        </authorList>
    </citation>
    <scope>NUCLEOTIDE SEQUENCE</scope>
    <source>
        <tissue evidence="2">Skin</tissue>
    </source>
</reference>
<organism evidence="2">
    <name type="scientific">Arion vulgaris</name>
    <dbReference type="NCBI Taxonomy" id="1028688"/>
    <lineage>
        <taxon>Eukaryota</taxon>
        <taxon>Metazoa</taxon>
        <taxon>Spiralia</taxon>
        <taxon>Lophotrochozoa</taxon>
        <taxon>Mollusca</taxon>
        <taxon>Gastropoda</taxon>
        <taxon>Heterobranchia</taxon>
        <taxon>Euthyneura</taxon>
        <taxon>Panpulmonata</taxon>
        <taxon>Eupulmonata</taxon>
        <taxon>Stylommatophora</taxon>
        <taxon>Helicina</taxon>
        <taxon>Arionoidea</taxon>
        <taxon>Arionidae</taxon>
        <taxon>Arion</taxon>
    </lineage>
</organism>
<gene>
    <name evidence="2" type="primary">ORF13190</name>
</gene>
<dbReference type="AlphaFoldDB" id="A0A0B6Y4U7"/>
<proteinExistence type="predicted"/>
<protein>
    <submittedName>
        <fullName evidence="2">Uncharacterized protein</fullName>
    </submittedName>
</protein>
<evidence type="ECO:0000313" key="2">
    <source>
        <dbReference type="EMBL" id="CEK51342.1"/>
    </source>
</evidence>
<feature type="region of interest" description="Disordered" evidence="1">
    <location>
        <begin position="1"/>
        <end position="37"/>
    </location>
</feature>
<dbReference type="EMBL" id="HACG01004477">
    <property type="protein sequence ID" value="CEK51342.1"/>
    <property type="molecule type" value="Transcribed_RNA"/>
</dbReference>
<sequence>MTHGDSSPSSNCHTVSTMSCRQYGGQDESGDLVDSVTDESLGVVVSKLEDP</sequence>
<feature type="non-terminal residue" evidence="2">
    <location>
        <position position="51"/>
    </location>
</feature>
<name>A0A0B6Y4U7_9EUPU</name>
<evidence type="ECO:0000256" key="1">
    <source>
        <dbReference type="SAM" id="MobiDB-lite"/>
    </source>
</evidence>